<keyword evidence="3" id="KW-1230">Viral tail fiber protein</keyword>
<feature type="domain" description="Peptidase S74" evidence="12">
    <location>
        <begin position="871"/>
        <end position="973"/>
    </location>
</feature>
<evidence type="ECO:0000256" key="3">
    <source>
        <dbReference type="ARBA" id="ARBA00022672"/>
    </source>
</evidence>
<comment type="subcellular location">
    <subcellularLocation>
        <location evidence="1">Virion</location>
    </subcellularLocation>
</comment>
<organismHost>
    <name type="scientific">Escherichia coli</name>
    <dbReference type="NCBI Taxonomy" id="562"/>
</organismHost>
<evidence type="ECO:0000256" key="2">
    <source>
        <dbReference type="ARBA" id="ARBA00022581"/>
    </source>
</evidence>
<evidence type="ECO:0000256" key="7">
    <source>
        <dbReference type="ARBA" id="ARBA00035610"/>
    </source>
</evidence>
<comment type="similarity">
    <text evidence="8">Belongs to the S16-like long tail fiber protein Gp37 family.</text>
</comment>
<comment type="function">
    <text evidence="7">The C-terminal chaperone protein mediates homotrimerization and proper folding of the catalytic trimer.</text>
</comment>
<keyword evidence="3" id="KW-0946">Virion</keyword>
<dbReference type="GeneID" id="1725479"/>
<evidence type="ECO:0000313" key="13">
    <source>
        <dbReference type="EMBL" id="AAQ15494.1"/>
    </source>
</evidence>
<dbReference type="PROSITE" id="PS51688">
    <property type="entry name" value="ICA"/>
    <property type="match status" value="1"/>
</dbReference>
<reference evidence="13 14" key="1">
    <citation type="journal article" date="1997" name="J. Mol. Biol.">
        <title>The genome of the pseudo T-even bacteriophages, a diverse group that resembles T4.</title>
        <authorList>
            <person name="Monod C."/>
            <person name="Repoila F."/>
            <person name="Kutateladze M."/>
            <person name="Tetart F."/>
            <person name="Krisch H.M."/>
        </authorList>
    </citation>
    <scope>NUCLEOTIDE SEQUENCE [LARGE SCALE GENOMIC DNA]</scope>
</reference>
<reference evidence="13 14" key="5">
    <citation type="journal article" date="2002" name="J. Bacteriol.">
        <title>Snapshot of the genome of the pseudo-T-even bacteriophage RB49.</title>
        <authorList>
            <person name="Desplats C."/>
            <person name="Dez C."/>
            <person name="Tetart F."/>
            <person name="Eleaume H."/>
            <person name="Krisch H.M."/>
        </authorList>
    </citation>
    <scope>NUCLEOTIDE SEQUENCE</scope>
</reference>
<keyword evidence="5" id="KW-1161">Viral attachment to host cell</keyword>
<evidence type="ECO:0000256" key="1">
    <source>
        <dbReference type="ARBA" id="ARBA00004328"/>
    </source>
</evidence>
<keyword evidence="14" id="KW-1185">Reference proteome</keyword>
<reference evidence="13 14" key="2">
    <citation type="journal article" date="2000" name="Annu. Rev. Genet.">
        <title>Genetic analysis of bacteriophage-encoded cochaperonins.</title>
        <authorList>
            <person name="Ang D."/>
            <person name="Keppel F."/>
            <person name="Klein G."/>
            <person name="Richardson A."/>
            <person name="Georgopoulos C."/>
        </authorList>
    </citation>
    <scope>NUCLEOTIDE SEQUENCE [LARGE SCALE GENOMIC DNA]</scope>
</reference>
<dbReference type="KEGG" id="vg:1725479"/>
<dbReference type="Pfam" id="PF21446">
    <property type="entry name" value="Gp34_trimer"/>
    <property type="match status" value="1"/>
</dbReference>
<comment type="subunit">
    <text evidence="9">Homotrimer. Interacts with the receptor-recognizing protein Gp38.</text>
</comment>
<name>Q7Y416_BPRB4</name>
<organism evidence="13 14">
    <name type="scientific">Escherichia phage RB49</name>
    <name type="common">Bacteriophage RB49</name>
    <dbReference type="NCBI Taxonomy" id="50948"/>
    <lineage>
        <taxon>Viruses</taxon>
        <taxon>Duplodnaviria</taxon>
        <taxon>Heunggongvirae</taxon>
        <taxon>Uroviricota</taxon>
        <taxon>Caudoviricetes</taxon>
        <taxon>Pantevenvirales</taxon>
        <taxon>Straboviridae</taxon>
        <taxon>Krischvirus</taxon>
        <taxon>Krischvirus RB49</taxon>
    </lineage>
</organism>
<keyword evidence="5" id="KW-1160">Virus entry into host cell</keyword>
<proteinExistence type="inferred from homology"/>
<protein>
    <recommendedName>
        <fullName evidence="10">Long tail fiber protein Gp37</fullName>
    </recommendedName>
    <alternativeName>
        <fullName evidence="6">Receptor-recognizing protein</fullName>
    </alternativeName>
</protein>
<keyword evidence="11" id="KW-0175">Coiled coil</keyword>
<evidence type="ECO:0000256" key="9">
    <source>
        <dbReference type="ARBA" id="ARBA00035669"/>
    </source>
</evidence>
<evidence type="ECO:0000256" key="4">
    <source>
        <dbReference type="ARBA" id="ARBA00022732"/>
    </source>
</evidence>
<dbReference type="GO" id="GO:0098024">
    <property type="term" value="C:virus tail, fiber"/>
    <property type="evidence" value="ECO:0007669"/>
    <property type="project" value="UniProtKB-KW"/>
</dbReference>
<dbReference type="RefSeq" id="NP_891822.1">
    <property type="nucleotide sequence ID" value="NC_005066.1"/>
</dbReference>
<evidence type="ECO:0000256" key="11">
    <source>
        <dbReference type="SAM" id="Coils"/>
    </source>
</evidence>
<reference evidence="13 14" key="6">
    <citation type="journal article" date="2003" name="Res. Microbiol.">
        <title>The diversity and evolution of the T4-type bacteriophages.</title>
        <authorList>
            <person name="Desplats C."/>
            <person name="Krisch H.M."/>
        </authorList>
    </citation>
    <scope>NUCLEOTIDE SEQUENCE [LARGE SCALE GENOMIC DNA]</scope>
</reference>
<evidence type="ECO:0000256" key="5">
    <source>
        <dbReference type="ARBA" id="ARBA00022804"/>
    </source>
</evidence>
<gene>
    <name evidence="13" type="primary">37</name>
</gene>
<dbReference type="Proteomes" id="UP000000878">
    <property type="component" value="Segment"/>
</dbReference>
<evidence type="ECO:0000313" key="14">
    <source>
        <dbReference type="Proteomes" id="UP000000878"/>
    </source>
</evidence>
<dbReference type="EMBL" id="AY343333">
    <property type="protein sequence ID" value="AAQ15494.1"/>
    <property type="molecule type" value="Genomic_DNA"/>
</dbReference>
<dbReference type="InterPro" id="IPR030392">
    <property type="entry name" value="S74_ICA"/>
</dbReference>
<dbReference type="InterPro" id="IPR048390">
    <property type="entry name" value="Gp34_trimer"/>
</dbReference>
<keyword evidence="2" id="KW-0945">Host-virus interaction</keyword>
<dbReference type="GO" id="GO:0019062">
    <property type="term" value="P:virion attachment to host cell"/>
    <property type="evidence" value="ECO:0007669"/>
    <property type="project" value="UniProtKB-KW"/>
</dbReference>
<keyword evidence="4" id="KW-1227">Viral tail protein</keyword>
<evidence type="ECO:0000256" key="8">
    <source>
        <dbReference type="ARBA" id="ARBA00035637"/>
    </source>
</evidence>
<sequence length="979" mass="108798">MADLSRIQFKRTSTKGRRPDAGTMNPGELAINLADQYLLTKNDFGAIINLSCPPVYDRDVTMAGKVKGNNYILSKTANYLEDQTARDLNYFGAFRTNGLDGLLELTLNVPHSSGVQHGRGFTFQYGHTGSRVETYGYNREGQKAFSYKMYHEGDKPTPSELNVYSKQEIDRMFVKNVKMVVPSGGATRGYFKIASAMIPQSGRMVFLRIYDGNGYNVNSYDQVDFLEIVIRSGNNNPKGVSIAAYRRNALNVHQVFAVNTSGDNYDIYVNYGRYTDNVIVEYGKTNDVTLTVHDVPELTLVKPSVGVTDARVITMFNTENKAGTLMFDNNPQGTYDIISLSNAADNNRNYLRKFRSKASEMVWHETVQGAVYRLATGATDSTEVIRIDSNSAIPGNYKGYVITGKMELHGSGNAMTLHRQTGQAAYMAWWDRRDGKNQRSGYIGHADGTSDGFVWRNDVGANSFDLEGSGQVNLTTGKTKIVYTNGQYYSANADAYRMIFGNYGAFWRNDGTKVYLLSTAENDKYGGWNAYRPFIYDLTSGNVQLGGDGNEEALTLERASRAARFSNDVYIKKGHLTFDAGRLNSRDYFRFNHWGDSNNARDNILQLDDSKGAHFTTERTLATGAIKTKFFGDLESAGQIKWGKGTATSTFTLRVWGNDSRKQIFECGDESGWHWYTQRAGGPGTNEIIFNVNGKFQSRDFETSGNIKITGPDIEFRRTGNKHIWFRDPNGLELGLMYCDDAGAIRFRGQKQAQTWKLADKMIHLEAGTVGGSDKGLIRGSVAGGSWASWRDRSAGILVDCPQSTDSAHNIWKATHWGKYHIAAMGVHVPGGTIGNAIARLNVNDANFEFSASGDMSAGRNGSFNDVYIRSDARLKINKEEYKENATDKVNRLTVYTYDKVKSLTDRTVIAHEVGIIAQDLEKELPEAVTTSKVGDPDKPEEILTISNSAVNALLIKAFQEMSEELKAVKAELEELKKN</sequence>
<dbReference type="Pfam" id="PF13884">
    <property type="entry name" value="Peptidase_S74"/>
    <property type="match status" value="1"/>
</dbReference>
<accession>Q7Y416</accession>
<feature type="coiled-coil region" evidence="11">
    <location>
        <begin position="952"/>
        <end position="979"/>
    </location>
</feature>
<evidence type="ECO:0000256" key="6">
    <source>
        <dbReference type="ARBA" id="ARBA00033188"/>
    </source>
</evidence>
<evidence type="ECO:0000259" key="12">
    <source>
        <dbReference type="PROSITE" id="PS51688"/>
    </source>
</evidence>
<evidence type="ECO:0000256" key="10">
    <source>
        <dbReference type="ARBA" id="ARBA00035705"/>
    </source>
</evidence>
<reference evidence="14" key="4">
    <citation type="journal article" date="2001" name="J. Biol. Chem.">
        <title>Pseudo-T-even bacteriophage RB49 encodes CocO, a cochaperonin for GroEL, which can substitute for Escherichia coli's GroES and bacteriophage T4's Gp31.</title>
        <authorList>
            <person name="Ang D."/>
            <person name="Richardson A."/>
            <person name="Mayer M.P."/>
            <person name="Keppel F."/>
            <person name="Krisch H."/>
            <person name="Georgopoulos C."/>
        </authorList>
    </citation>
    <scope>NUCLEOTIDE SEQUENCE [LARGE SCALE GENOMIC DNA]</scope>
</reference>
<reference evidence="14" key="3">
    <citation type="journal article" date="2001" name="J. Bacteriol.">
        <title>Phylogeny of the major head and tail genes of the wide-ranging T4-type bacteriophages.</title>
        <authorList>
            <person name="Tetart F."/>
            <person name="Desplats C."/>
            <person name="Kutateladze M."/>
            <person name="Monod C."/>
            <person name="Ackermann H.W."/>
            <person name="Krisch H.M."/>
        </authorList>
    </citation>
    <scope>NUCLEOTIDE SEQUENCE</scope>
</reference>